<protein>
    <submittedName>
        <fullName evidence="2">Helix-turn-helix protein</fullName>
    </submittedName>
</protein>
<dbReference type="InterPro" id="IPR001387">
    <property type="entry name" value="Cro/C1-type_HTH"/>
</dbReference>
<evidence type="ECO:0000259" key="1">
    <source>
        <dbReference type="PROSITE" id="PS50943"/>
    </source>
</evidence>
<dbReference type="GO" id="GO:0003677">
    <property type="term" value="F:DNA binding"/>
    <property type="evidence" value="ECO:0007669"/>
    <property type="project" value="InterPro"/>
</dbReference>
<keyword evidence="3" id="KW-1185">Reference proteome</keyword>
<dbReference type="EMBL" id="CP022415">
    <property type="protein sequence ID" value="ASM72923.1"/>
    <property type="molecule type" value="Genomic_DNA"/>
</dbReference>
<dbReference type="PROSITE" id="PS50943">
    <property type="entry name" value="HTH_CROC1"/>
    <property type="match status" value="1"/>
</dbReference>
<accession>A0A221K1Y9</accession>
<reference evidence="2 3" key="1">
    <citation type="submission" date="2017-07" db="EMBL/GenBank/DDBJ databases">
        <title>Genome Sequence of Sulfitobacter pseudonitzschiae Strain SMR1 Isolated from a culture of the Diatom Skeletonema marinoi.</title>
        <authorList>
            <person name="Topel M."/>
            <person name="Pinder M.I.M."/>
            <person name="Johansson O.N."/>
            <person name="Kourtchenko O."/>
            <person name="Godhe A."/>
            <person name="Clarke A.K."/>
        </authorList>
    </citation>
    <scope>NUCLEOTIDE SEQUENCE [LARGE SCALE GENOMIC DNA]</scope>
    <source>
        <strain evidence="2 3">SMR1</strain>
    </source>
</reference>
<name>A0A221K1Y9_9RHOB</name>
<gene>
    <name evidence="2" type="ORF">SULPSESMR1_02122</name>
</gene>
<dbReference type="AlphaFoldDB" id="A0A221K1Y9"/>
<evidence type="ECO:0000313" key="2">
    <source>
        <dbReference type="EMBL" id="ASM72923.1"/>
    </source>
</evidence>
<dbReference type="Gene3D" id="1.10.260.40">
    <property type="entry name" value="lambda repressor-like DNA-binding domains"/>
    <property type="match status" value="1"/>
</dbReference>
<organism evidence="2 3">
    <name type="scientific">Pseudosulfitobacter pseudonitzschiae</name>
    <dbReference type="NCBI Taxonomy" id="1402135"/>
    <lineage>
        <taxon>Bacteria</taxon>
        <taxon>Pseudomonadati</taxon>
        <taxon>Pseudomonadota</taxon>
        <taxon>Alphaproteobacteria</taxon>
        <taxon>Rhodobacterales</taxon>
        <taxon>Roseobacteraceae</taxon>
        <taxon>Pseudosulfitobacter</taxon>
    </lineage>
</organism>
<dbReference type="SUPFAM" id="SSF47413">
    <property type="entry name" value="lambda repressor-like DNA-binding domains"/>
    <property type="match status" value="1"/>
</dbReference>
<dbReference type="CDD" id="cd00093">
    <property type="entry name" value="HTH_XRE"/>
    <property type="match status" value="1"/>
</dbReference>
<evidence type="ECO:0000313" key="3">
    <source>
        <dbReference type="Proteomes" id="UP000199754"/>
    </source>
</evidence>
<dbReference type="KEGG" id="spse:SULPSESMR1_02122"/>
<sequence length="138" mass="15505">MSQMKRKYASIAERLLVVRRRAGLSQADFAERIDISPRAYRNYELAVRDVPVALVIGVHREFDVGFSWLLLGEGADAPQASVAALERALVAVRDFQQERFLEFSTEKEARLIHYISTQAASGRDMSDAEINTFLETAA</sequence>
<proteinExistence type="predicted"/>
<dbReference type="SMART" id="SM00530">
    <property type="entry name" value="HTH_XRE"/>
    <property type="match status" value="1"/>
</dbReference>
<dbReference type="InterPro" id="IPR010982">
    <property type="entry name" value="Lambda_DNA-bd_dom_sf"/>
</dbReference>
<feature type="domain" description="HTH cro/C1-type" evidence="1">
    <location>
        <begin position="15"/>
        <end position="69"/>
    </location>
</feature>
<dbReference type="Pfam" id="PF01381">
    <property type="entry name" value="HTH_3"/>
    <property type="match status" value="1"/>
</dbReference>
<dbReference type="Proteomes" id="UP000199754">
    <property type="component" value="Chromosome"/>
</dbReference>